<sequence>MGRPREHGADTRAALLAAAGEIVHAEGAAAVSVRRVADAVGTTTRAVYSLFGDKDGLLRALSLDVAETMRRHHAAVPQLADPLAELPLLIAGFRAAALEKHRLYDLFMAQVRPDADPDDPVFRLVYASFDRVLSTIRRALDLGLFPGRDEFAVGRHLLALVHGLASLELRGVLGGADTAGPVWDQATAATLAGLTAAGPVLPR</sequence>
<accession>A0ABV5MJY8</accession>
<dbReference type="InterPro" id="IPR009057">
    <property type="entry name" value="Homeodomain-like_sf"/>
</dbReference>
<feature type="domain" description="HTH tetR-type" evidence="5">
    <location>
        <begin position="9"/>
        <end position="69"/>
    </location>
</feature>
<evidence type="ECO:0000259" key="5">
    <source>
        <dbReference type="PROSITE" id="PS50977"/>
    </source>
</evidence>
<dbReference type="Pfam" id="PF13305">
    <property type="entry name" value="TetR_C_33"/>
    <property type="match status" value="1"/>
</dbReference>
<gene>
    <name evidence="6" type="ORF">ACFFTR_38015</name>
</gene>
<organism evidence="6 7">
    <name type="scientific">Dactylosporangium vinaceum</name>
    <dbReference type="NCBI Taxonomy" id="53362"/>
    <lineage>
        <taxon>Bacteria</taxon>
        <taxon>Bacillati</taxon>
        <taxon>Actinomycetota</taxon>
        <taxon>Actinomycetes</taxon>
        <taxon>Micromonosporales</taxon>
        <taxon>Micromonosporaceae</taxon>
        <taxon>Dactylosporangium</taxon>
    </lineage>
</organism>
<dbReference type="RefSeq" id="WP_223093862.1">
    <property type="nucleotide sequence ID" value="NZ_CP061913.1"/>
</dbReference>
<dbReference type="InterPro" id="IPR025996">
    <property type="entry name" value="MT1864/Rv1816-like_C"/>
</dbReference>
<dbReference type="EMBL" id="JBHMCA010000060">
    <property type="protein sequence ID" value="MFB9448908.1"/>
    <property type="molecule type" value="Genomic_DNA"/>
</dbReference>
<keyword evidence="1" id="KW-0805">Transcription regulation</keyword>
<evidence type="ECO:0000256" key="3">
    <source>
        <dbReference type="ARBA" id="ARBA00023163"/>
    </source>
</evidence>
<evidence type="ECO:0000256" key="2">
    <source>
        <dbReference type="ARBA" id="ARBA00023125"/>
    </source>
</evidence>
<dbReference type="InterPro" id="IPR050109">
    <property type="entry name" value="HTH-type_TetR-like_transc_reg"/>
</dbReference>
<keyword evidence="7" id="KW-1185">Reference proteome</keyword>
<dbReference type="InterPro" id="IPR036271">
    <property type="entry name" value="Tet_transcr_reg_TetR-rel_C_sf"/>
</dbReference>
<comment type="caution">
    <text evidence="6">The sequence shown here is derived from an EMBL/GenBank/DDBJ whole genome shotgun (WGS) entry which is preliminary data.</text>
</comment>
<dbReference type="PROSITE" id="PS50977">
    <property type="entry name" value="HTH_TETR_2"/>
    <property type="match status" value="1"/>
</dbReference>
<evidence type="ECO:0000256" key="4">
    <source>
        <dbReference type="PROSITE-ProRule" id="PRU00335"/>
    </source>
</evidence>
<dbReference type="Gene3D" id="1.10.357.10">
    <property type="entry name" value="Tetracycline Repressor, domain 2"/>
    <property type="match status" value="1"/>
</dbReference>
<dbReference type="SUPFAM" id="SSF46689">
    <property type="entry name" value="Homeodomain-like"/>
    <property type="match status" value="1"/>
</dbReference>
<dbReference type="Proteomes" id="UP001589608">
    <property type="component" value="Unassembled WGS sequence"/>
</dbReference>
<dbReference type="InterPro" id="IPR001647">
    <property type="entry name" value="HTH_TetR"/>
</dbReference>
<feature type="DNA-binding region" description="H-T-H motif" evidence="4">
    <location>
        <begin position="32"/>
        <end position="51"/>
    </location>
</feature>
<dbReference type="PANTHER" id="PTHR30055:SF234">
    <property type="entry name" value="HTH-TYPE TRANSCRIPTIONAL REGULATOR BETI"/>
    <property type="match status" value="1"/>
</dbReference>
<protein>
    <submittedName>
        <fullName evidence="6">TetR/AcrR family transcriptional regulator</fullName>
    </submittedName>
</protein>
<evidence type="ECO:0000313" key="7">
    <source>
        <dbReference type="Proteomes" id="UP001589608"/>
    </source>
</evidence>
<evidence type="ECO:0000256" key="1">
    <source>
        <dbReference type="ARBA" id="ARBA00023015"/>
    </source>
</evidence>
<keyword evidence="3" id="KW-0804">Transcription</keyword>
<reference evidence="6 7" key="1">
    <citation type="submission" date="2024-09" db="EMBL/GenBank/DDBJ databases">
        <authorList>
            <person name="Sun Q."/>
            <person name="Mori K."/>
        </authorList>
    </citation>
    <scope>NUCLEOTIDE SEQUENCE [LARGE SCALE GENOMIC DNA]</scope>
    <source>
        <strain evidence="6 7">JCM 3307</strain>
    </source>
</reference>
<dbReference type="PANTHER" id="PTHR30055">
    <property type="entry name" value="HTH-TYPE TRANSCRIPTIONAL REGULATOR RUTR"/>
    <property type="match status" value="1"/>
</dbReference>
<proteinExistence type="predicted"/>
<evidence type="ECO:0000313" key="6">
    <source>
        <dbReference type="EMBL" id="MFB9448908.1"/>
    </source>
</evidence>
<dbReference type="SUPFAM" id="SSF48498">
    <property type="entry name" value="Tetracyclin repressor-like, C-terminal domain"/>
    <property type="match status" value="1"/>
</dbReference>
<name>A0ABV5MJY8_9ACTN</name>
<dbReference type="Pfam" id="PF00440">
    <property type="entry name" value="TetR_N"/>
    <property type="match status" value="1"/>
</dbReference>
<keyword evidence="2 4" id="KW-0238">DNA-binding</keyword>